<dbReference type="InterPro" id="IPR045459">
    <property type="entry name" value="DUF5908"/>
</dbReference>
<dbReference type="Proteomes" id="UP000008461">
    <property type="component" value="Chromosome"/>
</dbReference>
<protein>
    <submittedName>
        <fullName evidence="1">Uncharacterized protein</fullName>
    </submittedName>
</protein>
<evidence type="ECO:0000313" key="2">
    <source>
        <dbReference type="Proteomes" id="UP000008461"/>
    </source>
</evidence>
<dbReference type="KEGG" id="hhy:Halhy_0576"/>
<dbReference type="HOGENOM" id="CLU_205265_0_0_10"/>
<reference key="2">
    <citation type="submission" date="2011-04" db="EMBL/GenBank/DDBJ databases">
        <title>Complete sequence of chromosome of Haliscomenobacter hydrossis DSM 1100.</title>
        <authorList>
            <consortium name="US DOE Joint Genome Institute (JGI-PGF)"/>
            <person name="Lucas S."/>
            <person name="Han J."/>
            <person name="Lapidus A."/>
            <person name="Bruce D."/>
            <person name="Goodwin L."/>
            <person name="Pitluck S."/>
            <person name="Peters L."/>
            <person name="Kyrpides N."/>
            <person name="Mavromatis K."/>
            <person name="Ivanova N."/>
            <person name="Ovchinnikova G."/>
            <person name="Pagani I."/>
            <person name="Daligault H."/>
            <person name="Detter J.C."/>
            <person name="Han C."/>
            <person name="Land M."/>
            <person name="Hauser L."/>
            <person name="Markowitz V."/>
            <person name="Cheng J.-F."/>
            <person name="Hugenholtz P."/>
            <person name="Woyke T."/>
            <person name="Wu D."/>
            <person name="Verbarg S."/>
            <person name="Frueling A."/>
            <person name="Brambilla E."/>
            <person name="Klenk H.-P."/>
            <person name="Eisen J.A."/>
        </authorList>
    </citation>
    <scope>NUCLEOTIDE SEQUENCE</scope>
    <source>
        <strain>DSM 1100</strain>
    </source>
</reference>
<dbReference type="Pfam" id="PF19265">
    <property type="entry name" value="DUF5908"/>
    <property type="match status" value="1"/>
</dbReference>
<accession>F4L0H3</accession>
<dbReference type="AlphaFoldDB" id="F4L0H3"/>
<proteinExistence type="predicted"/>
<sequence length="53" mass="5747">MPLEIKELVIKVNVNEGGTTPKGGKGGQPADKKAIVAECLEQVMDVLQKKKER</sequence>
<organism evidence="1 2">
    <name type="scientific">Haliscomenobacter hydrossis (strain ATCC 27775 / DSM 1100 / LMG 10767 / O)</name>
    <dbReference type="NCBI Taxonomy" id="760192"/>
    <lineage>
        <taxon>Bacteria</taxon>
        <taxon>Pseudomonadati</taxon>
        <taxon>Bacteroidota</taxon>
        <taxon>Saprospiria</taxon>
        <taxon>Saprospirales</taxon>
        <taxon>Haliscomenobacteraceae</taxon>
        <taxon>Haliscomenobacter</taxon>
    </lineage>
</organism>
<gene>
    <name evidence="1" type="ordered locus">Halhy_0576</name>
</gene>
<dbReference type="RefSeq" id="WP_013763049.1">
    <property type="nucleotide sequence ID" value="NC_015510.1"/>
</dbReference>
<evidence type="ECO:0000313" key="1">
    <source>
        <dbReference type="EMBL" id="AEE48485.1"/>
    </source>
</evidence>
<reference evidence="1 2" key="1">
    <citation type="journal article" date="2011" name="Stand. Genomic Sci.">
        <title>Complete genome sequence of Haliscomenobacter hydrossis type strain (O).</title>
        <authorList>
            <consortium name="US DOE Joint Genome Institute (JGI-PGF)"/>
            <person name="Daligault H."/>
            <person name="Lapidus A."/>
            <person name="Zeytun A."/>
            <person name="Nolan M."/>
            <person name="Lucas S."/>
            <person name="Del Rio T.G."/>
            <person name="Tice H."/>
            <person name="Cheng J.F."/>
            <person name="Tapia R."/>
            <person name="Han C."/>
            <person name="Goodwin L."/>
            <person name="Pitluck S."/>
            <person name="Liolios K."/>
            <person name="Pagani I."/>
            <person name="Ivanova N."/>
            <person name="Huntemann M."/>
            <person name="Mavromatis K."/>
            <person name="Mikhailova N."/>
            <person name="Pati A."/>
            <person name="Chen A."/>
            <person name="Palaniappan K."/>
            <person name="Land M."/>
            <person name="Hauser L."/>
            <person name="Brambilla E.M."/>
            <person name="Rohde M."/>
            <person name="Verbarg S."/>
            <person name="Goker M."/>
            <person name="Bristow J."/>
            <person name="Eisen J.A."/>
            <person name="Markowitz V."/>
            <person name="Hugenholtz P."/>
            <person name="Kyrpides N.C."/>
            <person name="Klenk H.P."/>
            <person name="Woyke T."/>
        </authorList>
    </citation>
    <scope>NUCLEOTIDE SEQUENCE [LARGE SCALE GENOMIC DNA]</scope>
    <source>
        <strain evidence="2">ATCC 27775 / DSM 1100 / LMG 10767 / O</strain>
    </source>
</reference>
<keyword evidence="2" id="KW-1185">Reference proteome</keyword>
<dbReference type="STRING" id="760192.Halhy_0576"/>
<name>F4L0H3_HALH1</name>
<dbReference type="EMBL" id="CP002691">
    <property type="protein sequence ID" value="AEE48485.1"/>
    <property type="molecule type" value="Genomic_DNA"/>
</dbReference>